<comment type="caution">
    <text evidence="2">The sequence shown here is derived from an EMBL/GenBank/DDBJ whole genome shotgun (WGS) entry which is preliminary data.</text>
</comment>
<protein>
    <submittedName>
        <fullName evidence="2">Uncharacterized protein</fullName>
    </submittedName>
</protein>
<evidence type="ECO:0000256" key="1">
    <source>
        <dbReference type="SAM" id="MobiDB-lite"/>
    </source>
</evidence>
<evidence type="ECO:0000313" key="3">
    <source>
        <dbReference type="Proteomes" id="UP000215633"/>
    </source>
</evidence>
<feature type="region of interest" description="Disordered" evidence="1">
    <location>
        <begin position="207"/>
        <end position="250"/>
    </location>
</feature>
<reference evidence="3" key="1">
    <citation type="submission" date="2017-05" db="EMBL/GenBank/DDBJ databases">
        <title>Complete and WGS of Bordetella genogroups.</title>
        <authorList>
            <person name="Spilker T."/>
            <person name="Lipuma J."/>
        </authorList>
    </citation>
    <scope>NUCLEOTIDE SEQUENCE [LARGE SCALE GENOMIC DNA]</scope>
    <source>
        <strain evidence="3">AU8256</strain>
    </source>
</reference>
<gene>
    <name evidence="2" type="ORF">CAL24_10110</name>
</gene>
<dbReference type="AlphaFoldDB" id="A0A261VVB2"/>
<keyword evidence="3" id="KW-1185">Reference proteome</keyword>
<dbReference type="EMBL" id="NEVT01000005">
    <property type="protein sequence ID" value="OZI78044.1"/>
    <property type="molecule type" value="Genomic_DNA"/>
</dbReference>
<sequence>MTVHTRSGQRELRISVREARLIAERILLTCGAPAGYAPALRDTALASQGLGLSGLRGLASPQARAALAADLARLGDIREEIDAGRFDGSGLHAWCVAPLLADLLVAAMRKSGCPAVRVRHVREPAELMCVAPLAGLHGLRLDCEPHADGATLRPRRLDPLPGAWDARDPLLAHGLRHGYPMPEDLWWELYAASNKALSPDSVASRRHAGPTIMQDDGTVIGRAPADDDTDLTLLRHPHAGAPDPDSLIAS</sequence>
<dbReference type="Proteomes" id="UP000215633">
    <property type="component" value="Unassembled WGS sequence"/>
</dbReference>
<organism evidence="2 3">
    <name type="scientific">Bordetella genomosp. 2</name>
    <dbReference type="NCBI Taxonomy" id="1983456"/>
    <lineage>
        <taxon>Bacteria</taxon>
        <taxon>Pseudomonadati</taxon>
        <taxon>Pseudomonadota</taxon>
        <taxon>Betaproteobacteria</taxon>
        <taxon>Burkholderiales</taxon>
        <taxon>Alcaligenaceae</taxon>
        <taxon>Bordetella</taxon>
    </lineage>
</organism>
<accession>A0A261VVB2</accession>
<evidence type="ECO:0000313" key="2">
    <source>
        <dbReference type="EMBL" id="OZI78044.1"/>
    </source>
</evidence>
<name>A0A261VVB2_9BORD</name>
<dbReference type="RefSeq" id="WP_051439534.1">
    <property type="nucleotide sequence ID" value="NZ_NEVT01000005.1"/>
</dbReference>
<proteinExistence type="predicted"/>